<dbReference type="SMART" id="SM00456">
    <property type="entry name" value="WW"/>
    <property type="match status" value="2"/>
</dbReference>
<dbReference type="EMBL" id="JAATIS010008602">
    <property type="protein sequence ID" value="KAG2456296.1"/>
    <property type="molecule type" value="Genomic_DNA"/>
</dbReference>
<evidence type="ECO:0000256" key="1">
    <source>
        <dbReference type="SAM" id="MobiDB-lite"/>
    </source>
</evidence>
<feature type="compositionally biased region" description="Polar residues" evidence="1">
    <location>
        <begin position="166"/>
        <end position="175"/>
    </location>
</feature>
<dbReference type="Pfam" id="PF00531">
    <property type="entry name" value="Death"/>
    <property type="match status" value="1"/>
</dbReference>
<accession>A0A8X8BI95</accession>
<dbReference type="GO" id="GO:0003723">
    <property type="term" value="F:RNA binding"/>
    <property type="evidence" value="ECO:0007669"/>
    <property type="project" value="TreeGrafter"/>
</dbReference>
<feature type="domain" description="WW" evidence="3">
    <location>
        <begin position="106"/>
        <end position="139"/>
    </location>
</feature>
<evidence type="ECO:0000313" key="5">
    <source>
        <dbReference type="Proteomes" id="UP000886611"/>
    </source>
</evidence>
<dbReference type="InterPro" id="IPR011029">
    <property type="entry name" value="DEATH-like_dom_sf"/>
</dbReference>
<feature type="compositionally biased region" description="Basic and acidic residues" evidence="1">
    <location>
        <begin position="96"/>
        <end position="107"/>
    </location>
</feature>
<feature type="domain" description="WW" evidence="3">
    <location>
        <begin position="62"/>
        <end position="89"/>
    </location>
</feature>
<feature type="region of interest" description="Disordered" evidence="1">
    <location>
        <begin position="79"/>
        <end position="245"/>
    </location>
</feature>
<feature type="compositionally biased region" description="Polar residues" evidence="1">
    <location>
        <begin position="30"/>
        <end position="51"/>
    </location>
</feature>
<feature type="compositionally biased region" description="Acidic residues" evidence="1">
    <location>
        <begin position="178"/>
        <end position="193"/>
    </location>
</feature>
<feature type="non-terminal residue" evidence="4">
    <location>
        <position position="461"/>
    </location>
</feature>
<dbReference type="PROSITE" id="PS50017">
    <property type="entry name" value="DEATH_DOMAIN"/>
    <property type="match status" value="1"/>
</dbReference>
<evidence type="ECO:0000259" key="3">
    <source>
        <dbReference type="PROSITE" id="PS50020"/>
    </source>
</evidence>
<feature type="non-terminal residue" evidence="4">
    <location>
        <position position="1"/>
    </location>
</feature>
<evidence type="ECO:0000313" key="4">
    <source>
        <dbReference type="EMBL" id="KAG2456296.1"/>
    </source>
</evidence>
<evidence type="ECO:0000259" key="2">
    <source>
        <dbReference type="PROSITE" id="PS50017"/>
    </source>
</evidence>
<sequence length="461" mass="52522">MSKEFAAMEEAAQRAYEEDLKRLQAEVAPSASTGVTSKPSSNTYRQPQYKQETPKHKRDNIWVEGVSDDGYTYYYNTVTGESQWEKPEELQNSSKSKVETEKKREEQSGSSWIEAVTSDGYTYYYNSSTGESTWEKPEDISPKSDSVESTKETEETVAPETEKILQNDSEELQSTGEKEDDGEKDAEEEQTPEGEEKTEASSGSSESEEEKSEKEEIPPSQETEKKSNPYGSWEQIQEEEDSYEQVDLQLPEVESYYSGVSSASLPPEPTVKFKERTITSLGDEAMVLASVWAHWETGSAFHSPVLFLLLQRSALSIWADFEMPNKAQEDAVINLKSIQELSKQLGFEWTIIANELGFTRAEVRQFHASSVEKKVQALKMLECWYERSWNKLNKTKLLQDALERAGRQDLADKLRCLHWGHQKLSHRVELPSAFPFLITVHKTINNREGLKKINQLSQKNA</sequence>
<comment type="caution">
    <text evidence="4">The sequence shown here is derived from an EMBL/GenBank/DDBJ whole genome shotgun (WGS) entry which is preliminary data.</text>
</comment>
<dbReference type="Proteomes" id="UP000886611">
    <property type="component" value="Unassembled WGS sequence"/>
</dbReference>
<dbReference type="PROSITE" id="PS01159">
    <property type="entry name" value="WW_DOMAIN_1"/>
    <property type="match status" value="2"/>
</dbReference>
<dbReference type="PANTHER" id="PTHR13173">
    <property type="entry name" value="WW DOMAIN BINDING PROTEIN 4"/>
    <property type="match status" value="1"/>
</dbReference>
<dbReference type="PANTHER" id="PTHR13173:SF10">
    <property type="entry name" value="WW DOMAIN-BINDING PROTEIN 4"/>
    <property type="match status" value="1"/>
</dbReference>
<proteinExistence type="predicted"/>
<dbReference type="InterPro" id="IPR000488">
    <property type="entry name" value="Death_dom"/>
</dbReference>
<dbReference type="CDD" id="cd01670">
    <property type="entry name" value="Death"/>
    <property type="match status" value="1"/>
</dbReference>
<dbReference type="Pfam" id="PF00397">
    <property type="entry name" value="WW"/>
    <property type="match status" value="2"/>
</dbReference>
<protein>
    <submittedName>
        <fullName evidence="4">WBP4 protein</fullName>
    </submittedName>
</protein>
<feature type="compositionally biased region" description="Basic and acidic residues" evidence="1">
    <location>
        <begin position="133"/>
        <end position="165"/>
    </location>
</feature>
<dbReference type="CDD" id="cd00201">
    <property type="entry name" value="WW"/>
    <property type="match status" value="2"/>
</dbReference>
<feature type="region of interest" description="Disordered" evidence="1">
    <location>
        <begin position="25"/>
        <end position="61"/>
    </location>
</feature>
<dbReference type="Gene3D" id="2.20.70.10">
    <property type="match status" value="2"/>
</dbReference>
<dbReference type="PROSITE" id="PS50020">
    <property type="entry name" value="WW_DOMAIN_2"/>
    <property type="match status" value="2"/>
</dbReference>
<dbReference type="InterPro" id="IPR036020">
    <property type="entry name" value="WW_dom_sf"/>
</dbReference>
<dbReference type="AlphaFoldDB" id="A0A8X8BI95"/>
<dbReference type="GO" id="GO:0000398">
    <property type="term" value="P:mRNA splicing, via spliceosome"/>
    <property type="evidence" value="ECO:0007669"/>
    <property type="project" value="InterPro"/>
</dbReference>
<keyword evidence="5" id="KW-1185">Reference proteome</keyword>
<dbReference type="InterPro" id="IPR001202">
    <property type="entry name" value="WW_dom"/>
</dbReference>
<name>A0A8X8BI95_POLSE</name>
<reference evidence="4 5" key="1">
    <citation type="journal article" date="2021" name="Cell">
        <title>Tracing the genetic footprints of vertebrate landing in non-teleost ray-finned fishes.</title>
        <authorList>
            <person name="Bi X."/>
            <person name="Wang K."/>
            <person name="Yang L."/>
            <person name="Pan H."/>
            <person name="Jiang H."/>
            <person name="Wei Q."/>
            <person name="Fang M."/>
            <person name="Yu H."/>
            <person name="Zhu C."/>
            <person name="Cai Y."/>
            <person name="He Y."/>
            <person name="Gan X."/>
            <person name="Zeng H."/>
            <person name="Yu D."/>
            <person name="Zhu Y."/>
            <person name="Jiang H."/>
            <person name="Qiu Q."/>
            <person name="Yang H."/>
            <person name="Zhang Y.E."/>
            <person name="Wang W."/>
            <person name="Zhu M."/>
            <person name="He S."/>
            <person name="Zhang G."/>
        </authorList>
    </citation>
    <scope>NUCLEOTIDE SEQUENCE [LARGE SCALE GENOMIC DNA]</scope>
    <source>
        <strain evidence="4">Bchr_013</strain>
    </source>
</reference>
<feature type="domain" description="Death" evidence="2">
    <location>
        <begin position="334"/>
        <end position="418"/>
    </location>
</feature>
<organism evidence="4 5">
    <name type="scientific">Polypterus senegalus</name>
    <name type="common">Senegal bichir</name>
    <dbReference type="NCBI Taxonomy" id="55291"/>
    <lineage>
        <taxon>Eukaryota</taxon>
        <taxon>Metazoa</taxon>
        <taxon>Chordata</taxon>
        <taxon>Craniata</taxon>
        <taxon>Vertebrata</taxon>
        <taxon>Euteleostomi</taxon>
        <taxon>Actinopterygii</taxon>
        <taxon>Polypteriformes</taxon>
        <taxon>Polypteridae</taxon>
        <taxon>Polypterus</taxon>
    </lineage>
</organism>
<dbReference type="SUPFAM" id="SSF51045">
    <property type="entry name" value="WW domain"/>
    <property type="match status" value="2"/>
</dbReference>
<dbReference type="SUPFAM" id="SSF47986">
    <property type="entry name" value="DEATH domain"/>
    <property type="match status" value="1"/>
</dbReference>
<feature type="compositionally biased region" description="Basic and acidic residues" evidence="1">
    <location>
        <begin position="211"/>
        <end position="227"/>
    </location>
</feature>
<dbReference type="InterPro" id="IPR040023">
    <property type="entry name" value="WBP4"/>
</dbReference>
<gene>
    <name evidence="4" type="primary">Wbp4_0</name>
    <name evidence="4" type="ORF">GTO96_0013576</name>
</gene>
<dbReference type="GO" id="GO:0071011">
    <property type="term" value="C:precatalytic spliceosome"/>
    <property type="evidence" value="ECO:0007669"/>
    <property type="project" value="TreeGrafter"/>
</dbReference>
<dbReference type="GO" id="GO:0007165">
    <property type="term" value="P:signal transduction"/>
    <property type="evidence" value="ECO:0007669"/>
    <property type="project" value="InterPro"/>
</dbReference>
<dbReference type="Gene3D" id="1.10.533.10">
    <property type="entry name" value="Death Domain, Fas"/>
    <property type="match status" value="1"/>
</dbReference>